<reference evidence="2" key="2">
    <citation type="submission" date="2016-06" db="EMBL/GenBank/DDBJ databases">
        <authorList>
            <person name="Kjaerup R.B."/>
            <person name="Dalgaard T.S."/>
            <person name="Juul-Madsen H.R."/>
        </authorList>
    </citation>
    <scope>NUCLEOTIDE SEQUENCE [LARGE SCALE GENOMIC DNA]</scope>
    <source>
        <strain evidence="2">ATCC 49129</strain>
    </source>
</reference>
<accession>A0A191ZYC8</accession>
<protein>
    <recommendedName>
        <fullName evidence="6">Transmembrane protein</fullName>
    </recommendedName>
</protein>
<keyword evidence="1" id="KW-0812">Transmembrane</keyword>
<name>A0A191ZYC8_9RALS</name>
<dbReference type="GeneID" id="61526647"/>
<evidence type="ECO:0000313" key="4">
    <source>
        <dbReference type="Proteomes" id="UP000078572"/>
    </source>
</evidence>
<evidence type="ECO:0000313" key="2">
    <source>
        <dbReference type="EMBL" id="ANJ73056.1"/>
    </source>
</evidence>
<dbReference type="Proteomes" id="UP000078572">
    <property type="component" value="Chromosome 1"/>
</dbReference>
<dbReference type="STRING" id="190721.ACS15_2442"/>
<dbReference type="EMBL" id="CP016022">
    <property type="protein sequence ID" value="ANJ73056.1"/>
    <property type="molecule type" value="Genomic_DNA"/>
</dbReference>
<dbReference type="AlphaFoldDB" id="A0A191ZYC8"/>
<feature type="transmembrane region" description="Helical" evidence="1">
    <location>
        <begin position="30"/>
        <end position="50"/>
    </location>
</feature>
<reference evidence="4" key="1">
    <citation type="submission" date="2016-06" db="EMBL/GenBank/DDBJ databases">
        <authorList>
            <person name="Xu Y."/>
            <person name="Nagy A."/>
            <person name="Yan X."/>
            <person name="Kim S.W."/>
            <person name="Haley B."/>
            <person name="Liu N.T."/>
            <person name="Nou X."/>
        </authorList>
    </citation>
    <scope>NUCLEOTIDE SEQUENCE [LARGE SCALE GENOMIC DNA]</scope>
    <source>
        <strain evidence="4">ATCC 49129</strain>
    </source>
</reference>
<dbReference type="OrthoDB" id="8926878at2"/>
<keyword evidence="4" id="KW-1185">Reference proteome</keyword>
<reference evidence="3 5" key="3">
    <citation type="submission" date="2020-04" db="EMBL/GenBank/DDBJ databases">
        <title>Ralstonia insidiosa genome sequencing and assembly.</title>
        <authorList>
            <person name="Martins R.C.R."/>
            <person name="Perdigao-Neto L.V."/>
            <person name="Levin A.S.S."/>
            <person name="Costa S.F."/>
        </authorList>
    </citation>
    <scope>NUCLEOTIDE SEQUENCE [LARGE SCALE GENOMIC DNA]</scope>
    <source>
        <strain evidence="3 5">5047</strain>
    </source>
</reference>
<gene>
    <name evidence="2" type="ORF">A9Y76_11505</name>
    <name evidence="3" type="ORF">HGR00_10710</name>
</gene>
<sequence>MRGLFGLLIALIVVGIPVRQVLLRTGFSQWWTLLVLLPLVNLVALWIFAFSNWPRQSSQPGNVLPNQS</sequence>
<keyword evidence="1" id="KW-0472">Membrane</keyword>
<evidence type="ECO:0000313" key="5">
    <source>
        <dbReference type="Proteomes" id="UP000575469"/>
    </source>
</evidence>
<organism evidence="2 4">
    <name type="scientific">Ralstonia insidiosa</name>
    <dbReference type="NCBI Taxonomy" id="190721"/>
    <lineage>
        <taxon>Bacteria</taxon>
        <taxon>Pseudomonadati</taxon>
        <taxon>Pseudomonadota</taxon>
        <taxon>Betaproteobacteria</taxon>
        <taxon>Burkholderiales</taxon>
        <taxon>Burkholderiaceae</taxon>
        <taxon>Ralstonia</taxon>
    </lineage>
</organism>
<dbReference type="Proteomes" id="UP000575469">
    <property type="component" value="Unassembled WGS sequence"/>
</dbReference>
<evidence type="ECO:0008006" key="6">
    <source>
        <dbReference type="Google" id="ProtNLM"/>
    </source>
</evidence>
<evidence type="ECO:0000256" key="1">
    <source>
        <dbReference type="SAM" id="Phobius"/>
    </source>
</evidence>
<dbReference type="RefSeq" id="WP_064804168.1">
    <property type="nucleotide sequence ID" value="NZ_CP016022.1"/>
</dbReference>
<evidence type="ECO:0000313" key="3">
    <source>
        <dbReference type="EMBL" id="NMV38374.1"/>
    </source>
</evidence>
<keyword evidence="1" id="KW-1133">Transmembrane helix</keyword>
<dbReference type="EMBL" id="JABBZM010000008">
    <property type="protein sequence ID" value="NMV38374.1"/>
    <property type="molecule type" value="Genomic_DNA"/>
</dbReference>
<proteinExistence type="predicted"/>